<organism evidence="1 2">
    <name type="scientific">Rhizocola hellebori</name>
    <dbReference type="NCBI Taxonomy" id="1392758"/>
    <lineage>
        <taxon>Bacteria</taxon>
        <taxon>Bacillati</taxon>
        <taxon>Actinomycetota</taxon>
        <taxon>Actinomycetes</taxon>
        <taxon>Micromonosporales</taxon>
        <taxon>Micromonosporaceae</taxon>
        <taxon>Rhizocola</taxon>
    </lineage>
</organism>
<evidence type="ECO:0000313" key="2">
    <source>
        <dbReference type="Proteomes" id="UP000612899"/>
    </source>
</evidence>
<evidence type="ECO:0000313" key="1">
    <source>
        <dbReference type="EMBL" id="GIH09004.1"/>
    </source>
</evidence>
<proteinExistence type="predicted"/>
<dbReference type="Pfam" id="PF04978">
    <property type="entry name" value="MST"/>
    <property type="match status" value="1"/>
</dbReference>
<keyword evidence="2" id="KW-1185">Reference proteome</keyword>
<protein>
    <recommendedName>
        <fullName evidence="3">DinB family protein</fullName>
    </recommendedName>
</protein>
<evidence type="ECO:0008006" key="3">
    <source>
        <dbReference type="Google" id="ProtNLM"/>
    </source>
</evidence>
<dbReference type="AlphaFoldDB" id="A0A8J3QG39"/>
<dbReference type="EMBL" id="BONY01000059">
    <property type="protein sequence ID" value="GIH09004.1"/>
    <property type="molecule type" value="Genomic_DNA"/>
</dbReference>
<dbReference type="SUPFAM" id="SSF109854">
    <property type="entry name" value="DinB/YfiT-like putative metalloenzymes"/>
    <property type="match status" value="1"/>
</dbReference>
<dbReference type="Proteomes" id="UP000612899">
    <property type="component" value="Unassembled WGS sequence"/>
</dbReference>
<name>A0A8J3QG39_9ACTN</name>
<accession>A0A8J3QG39</accession>
<sequence length="178" mass="20627">MWSGSAFWQHRRMTAQDPITVTTDERAMLEYFVDMQRRELKETLEGISEADARRNLVPSLTTLIGLVKHNTIVERNWFQHRLLQIPREELPLPSSADEHSWVVRDDETVADVLAEYDAACEESRTNAAKFPLDHVVPHQHWGQVSLRWIYLHMIEEVARHAGHADILREQIEATPSPS</sequence>
<dbReference type="Gene3D" id="1.20.120.450">
    <property type="entry name" value="dinb family like domain"/>
    <property type="match status" value="1"/>
</dbReference>
<reference evidence="1" key="1">
    <citation type="submission" date="2021-01" db="EMBL/GenBank/DDBJ databases">
        <title>Whole genome shotgun sequence of Rhizocola hellebori NBRC 109834.</title>
        <authorList>
            <person name="Komaki H."/>
            <person name="Tamura T."/>
        </authorList>
    </citation>
    <scope>NUCLEOTIDE SEQUENCE</scope>
    <source>
        <strain evidence="1">NBRC 109834</strain>
    </source>
</reference>
<dbReference type="InterPro" id="IPR007061">
    <property type="entry name" value="MST-like"/>
</dbReference>
<gene>
    <name evidence="1" type="ORF">Rhe02_70710</name>
</gene>
<dbReference type="InterPro" id="IPR034660">
    <property type="entry name" value="DinB/YfiT-like"/>
</dbReference>
<comment type="caution">
    <text evidence="1">The sequence shown here is derived from an EMBL/GenBank/DDBJ whole genome shotgun (WGS) entry which is preliminary data.</text>
</comment>